<name>A0AAV6TTE5_9ARAC</name>
<keyword evidence="1" id="KW-1133">Transmembrane helix</keyword>
<keyword evidence="1" id="KW-0472">Membrane</keyword>
<proteinExistence type="predicted"/>
<evidence type="ECO:0000256" key="1">
    <source>
        <dbReference type="SAM" id="Phobius"/>
    </source>
</evidence>
<keyword evidence="3" id="KW-1185">Reference proteome</keyword>
<sequence length="104" mass="11313">MAVRRKFADHTTDQQPHFDVSASTKVGWFHHGFHNLCSFHDVLGIDISAASIMVLVIVSTAISISAFSAKLKGSVKIQSKSGQFALSKIIRGSSQQRTGIRIMA</sequence>
<dbReference type="AlphaFoldDB" id="A0AAV6TTE5"/>
<comment type="caution">
    <text evidence="2">The sequence shown here is derived from an EMBL/GenBank/DDBJ whole genome shotgun (WGS) entry which is preliminary data.</text>
</comment>
<protein>
    <submittedName>
        <fullName evidence="2">Uncharacterized protein</fullName>
    </submittedName>
</protein>
<gene>
    <name evidence="2" type="ORF">JTE90_024398</name>
</gene>
<keyword evidence="1" id="KW-0812">Transmembrane</keyword>
<dbReference type="EMBL" id="JAFNEN010001165">
    <property type="protein sequence ID" value="KAG8174695.1"/>
    <property type="molecule type" value="Genomic_DNA"/>
</dbReference>
<organism evidence="2 3">
    <name type="scientific">Oedothorax gibbosus</name>
    <dbReference type="NCBI Taxonomy" id="931172"/>
    <lineage>
        <taxon>Eukaryota</taxon>
        <taxon>Metazoa</taxon>
        <taxon>Ecdysozoa</taxon>
        <taxon>Arthropoda</taxon>
        <taxon>Chelicerata</taxon>
        <taxon>Arachnida</taxon>
        <taxon>Araneae</taxon>
        <taxon>Araneomorphae</taxon>
        <taxon>Entelegynae</taxon>
        <taxon>Araneoidea</taxon>
        <taxon>Linyphiidae</taxon>
        <taxon>Erigoninae</taxon>
        <taxon>Oedothorax</taxon>
    </lineage>
</organism>
<evidence type="ECO:0000313" key="3">
    <source>
        <dbReference type="Proteomes" id="UP000827092"/>
    </source>
</evidence>
<accession>A0AAV6TTE5</accession>
<evidence type="ECO:0000313" key="2">
    <source>
        <dbReference type="EMBL" id="KAG8174695.1"/>
    </source>
</evidence>
<reference evidence="2 3" key="1">
    <citation type="journal article" date="2022" name="Nat. Ecol. Evol.">
        <title>A masculinizing supergene underlies an exaggerated male reproductive morph in a spider.</title>
        <authorList>
            <person name="Hendrickx F."/>
            <person name="De Corte Z."/>
            <person name="Sonet G."/>
            <person name="Van Belleghem S.M."/>
            <person name="Kostlbacher S."/>
            <person name="Vangestel C."/>
        </authorList>
    </citation>
    <scope>NUCLEOTIDE SEQUENCE [LARGE SCALE GENOMIC DNA]</scope>
    <source>
        <strain evidence="2">W744_W776</strain>
    </source>
</reference>
<feature type="transmembrane region" description="Helical" evidence="1">
    <location>
        <begin position="47"/>
        <end position="69"/>
    </location>
</feature>
<dbReference type="Proteomes" id="UP000827092">
    <property type="component" value="Unassembled WGS sequence"/>
</dbReference>